<feature type="transmembrane region" description="Helical" evidence="1">
    <location>
        <begin position="111"/>
        <end position="128"/>
    </location>
</feature>
<evidence type="ECO:0000313" key="2">
    <source>
        <dbReference type="EMBL" id="RCN58268.1"/>
    </source>
</evidence>
<proteinExistence type="predicted"/>
<evidence type="ECO:0000313" key="3">
    <source>
        <dbReference type="Proteomes" id="UP000253250"/>
    </source>
</evidence>
<keyword evidence="1" id="KW-0812">Transmembrane</keyword>
<dbReference type="Proteomes" id="UP000253250">
    <property type="component" value="Unassembled WGS sequence"/>
</dbReference>
<feature type="transmembrane region" description="Helical" evidence="1">
    <location>
        <begin position="376"/>
        <end position="398"/>
    </location>
</feature>
<accession>A0A368HIF7</accession>
<sequence length="462" mass="50262">MIMFRKLGAQLQEGAPCDAVPVADKRMLLILGLTCCLALVWPLPHSIALRNILMVILLSVLIPRTQWTRLGELVAGPARAITSLYMLFTLWILVVAFFISPFPHWSLSEITGQWFSAAVALALGALTAKQAGDRLGPAAVIGLLGILSIQVLAVDVQGLWMLLHGGDWTHMARLGGLTAGPGKASYLTNFLLSALIAELSLRMEGQRALRLAQGALWGLLGACLLSIYFEAMRNELFDVGIFMLFVGFIGYRKYSRTAPGRALFVASVSLIVIIGASALDVVLDPRWSSLWATIPIALDTKQHLAWLNGRIFPLPHLPNGQIVSASNYLRIAWIKEGLRAIAAHPLGVGFGRSAFGHALRLKYGSLVGDTGLNNSLITIGIGTGIPGLALWVAWFFSMGKLAIHNFSGHGAFYARFWLLIILSFGIRMAMDNDMQNYTLEQFLYFIGLLCPLASGVVRRKAA</sequence>
<feature type="transmembrane region" description="Helical" evidence="1">
    <location>
        <begin position="140"/>
        <end position="163"/>
    </location>
</feature>
<dbReference type="RefSeq" id="WP_114282085.1">
    <property type="nucleotide sequence ID" value="NZ_PSYR01000001.1"/>
</dbReference>
<feature type="transmembrane region" description="Helical" evidence="1">
    <location>
        <begin position="49"/>
        <end position="67"/>
    </location>
</feature>
<keyword evidence="3" id="KW-1185">Reference proteome</keyword>
<keyword evidence="1" id="KW-0472">Membrane</keyword>
<protein>
    <recommendedName>
        <fullName evidence="4">O-antigen ligase domain-containing protein</fullName>
    </recommendedName>
</protein>
<dbReference type="OrthoDB" id="8592339at2"/>
<feature type="transmembrane region" description="Helical" evidence="1">
    <location>
        <begin position="79"/>
        <end position="99"/>
    </location>
</feature>
<evidence type="ECO:0008006" key="4">
    <source>
        <dbReference type="Google" id="ProtNLM"/>
    </source>
</evidence>
<name>A0A368HIF7_9GAMM</name>
<gene>
    <name evidence="2" type="ORF">C4900_00230</name>
</gene>
<feature type="transmembrane region" description="Helical" evidence="1">
    <location>
        <begin position="263"/>
        <end position="283"/>
    </location>
</feature>
<dbReference type="EMBL" id="PSYR01000001">
    <property type="protein sequence ID" value="RCN58268.1"/>
    <property type="molecule type" value="Genomic_DNA"/>
</dbReference>
<feature type="transmembrane region" description="Helical" evidence="1">
    <location>
        <begin position="208"/>
        <end position="229"/>
    </location>
</feature>
<evidence type="ECO:0000256" key="1">
    <source>
        <dbReference type="SAM" id="Phobius"/>
    </source>
</evidence>
<feature type="transmembrane region" description="Helical" evidence="1">
    <location>
        <begin position="183"/>
        <end position="201"/>
    </location>
</feature>
<feature type="transmembrane region" description="Helical" evidence="1">
    <location>
        <begin position="410"/>
        <end position="430"/>
    </location>
</feature>
<feature type="transmembrane region" description="Helical" evidence="1">
    <location>
        <begin position="442"/>
        <end position="458"/>
    </location>
</feature>
<feature type="transmembrane region" description="Helical" evidence="1">
    <location>
        <begin position="235"/>
        <end position="251"/>
    </location>
</feature>
<dbReference type="AlphaFoldDB" id="A0A368HIF7"/>
<keyword evidence="1" id="KW-1133">Transmembrane helix</keyword>
<organism evidence="2 3">
    <name type="scientific">Acidiferrobacter thiooxydans</name>
    <dbReference type="NCBI Taxonomy" id="163359"/>
    <lineage>
        <taxon>Bacteria</taxon>
        <taxon>Pseudomonadati</taxon>
        <taxon>Pseudomonadota</taxon>
        <taxon>Gammaproteobacteria</taxon>
        <taxon>Acidiferrobacterales</taxon>
        <taxon>Acidiferrobacteraceae</taxon>
        <taxon>Acidiferrobacter</taxon>
    </lineage>
</organism>
<comment type="caution">
    <text evidence="2">The sequence shown here is derived from an EMBL/GenBank/DDBJ whole genome shotgun (WGS) entry which is preliminary data.</text>
</comment>
<reference evidence="2 3" key="1">
    <citation type="submission" date="2018-02" db="EMBL/GenBank/DDBJ databases">
        <title>Insights into the biology of acidophilic members of the Acidiferrobacteraceae family derived from comparative genomic analyses.</title>
        <authorList>
            <person name="Issotta F."/>
            <person name="Thyssen C."/>
            <person name="Mena C."/>
            <person name="Moya A."/>
            <person name="Bellenberg S."/>
            <person name="Sproer C."/>
            <person name="Covarrubias P.C."/>
            <person name="Sand W."/>
            <person name="Quatrini R."/>
            <person name="Vera M."/>
        </authorList>
    </citation>
    <scope>NUCLEOTIDE SEQUENCE [LARGE SCALE GENOMIC DNA]</scope>
    <source>
        <strain evidence="3">m-1</strain>
    </source>
</reference>